<proteinExistence type="predicted"/>
<gene>
    <name evidence="1" type="ORF">MM213_06925</name>
</gene>
<keyword evidence="2" id="KW-1185">Reference proteome</keyword>
<name>A0ABS9V9W1_9BACT</name>
<comment type="caution">
    <text evidence="1">The sequence shown here is derived from an EMBL/GenBank/DDBJ whole genome shotgun (WGS) entry which is preliminary data.</text>
</comment>
<evidence type="ECO:0000313" key="2">
    <source>
        <dbReference type="Proteomes" id="UP001165430"/>
    </source>
</evidence>
<dbReference type="EMBL" id="JAKZGO010000004">
    <property type="protein sequence ID" value="MCH7413208.1"/>
    <property type="molecule type" value="Genomic_DNA"/>
</dbReference>
<dbReference type="Proteomes" id="UP001165430">
    <property type="component" value="Unassembled WGS sequence"/>
</dbReference>
<accession>A0ABS9V9W1</accession>
<evidence type="ECO:0000313" key="1">
    <source>
        <dbReference type="EMBL" id="MCH7413208.1"/>
    </source>
</evidence>
<dbReference type="RefSeq" id="WP_241410758.1">
    <property type="nucleotide sequence ID" value="NZ_JAKZGO010000004.1"/>
</dbReference>
<protein>
    <submittedName>
        <fullName evidence="1">Uncharacterized protein</fullName>
    </submittedName>
</protein>
<reference evidence="1" key="1">
    <citation type="submission" date="2022-03" db="EMBL/GenBank/DDBJ databases">
        <title>De novo assembled genomes of Belliella spp. (Cyclobacteriaceae) strains.</title>
        <authorList>
            <person name="Szabo A."/>
            <person name="Korponai K."/>
            <person name="Felfoldi T."/>
        </authorList>
    </citation>
    <scope>NUCLEOTIDE SEQUENCE</scope>
    <source>
        <strain evidence="1">DSM 111903</strain>
    </source>
</reference>
<sequence length="159" mass="18676">MNNLIFRNTSTKSLVIDLGVKSIDYTILGDQKIGFENQFTRTPKNKFFSPLLNNIDTLKSIKNLPKGWNGENTFKFSEDLIQKVYNILSILTFQPEIFPTGRNSIQLEFEREDNYLEFEIFEDKIIALIQFNEIDEEKEVEEIDILNLVEDFYASELYI</sequence>
<organism evidence="1 2">
    <name type="scientific">Belliella alkalica</name>
    <dbReference type="NCBI Taxonomy" id="1730871"/>
    <lineage>
        <taxon>Bacteria</taxon>
        <taxon>Pseudomonadati</taxon>
        <taxon>Bacteroidota</taxon>
        <taxon>Cytophagia</taxon>
        <taxon>Cytophagales</taxon>
        <taxon>Cyclobacteriaceae</taxon>
        <taxon>Belliella</taxon>
    </lineage>
</organism>